<sequence>MSVILYSKPHCLECNVLKRFLKDYRISYEVRDCTAHPEYLDEVKKMGFLGVPVTVVNGTPVQGLQPDRILELLGREGEA</sequence>
<reference evidence="2 3" key="1">
    <citation type="submission" date="2018-03" db="EMBL/GenBank/DDBJ databases">
        <title>Genomic Encyclopedia of Archaeal and Bacterial Type Strains, Phase II (KMG-II): from individual species to whole genera.</title>
        <authorList>
            <person name="Goeker M."/>
        </authorList>
    </citation>
    <scope>NUCLEOTIDE SEQUENCE [LARGE SCALE GENOMIC DNA]</scope>
    <source>
        <strain evidence="2 3">DSM 44946</strain>
    </source>
</reference>
<comment type="caution">
    <text evidence="2">The sequence shown here is derived from an EMBL/GenBank/DDBJ whole genome shotgun (WGS) entry which is preliminary data.</text>
</comment>
<proteinExistence type="predicted"/>
<dbReference type="RefSeq" id="WP_106345488.1">
    <property type="nucleotide sequence ID" value="NZ_PVNE01000015.1"/>
</dbReference>
<keyword evidence="3" id="KW-1185">Reference proteome</keyword>
<dbReference type="EMBL" id="PVNE01000015">
    <property type="protein sequence ID" value="PRX40267.1"/>
    <property type="molecule type" value="Genomic_DNA"/>
</dbReference>
<dbReference type="InterPro" id="IPR002109">
    <property type="entry name" value="Glutaredoxin"/>
</dbReference>
<evidence type="ECO:0000313" key="2">
    <source>
        <dbReference type="EMBL" id="PRX40267.1"/>
    </source>
</evidence>
<dbReference type="Pfam" id="PF00462">
    <property type="entry name" value="Glutaredoxin"/>
    <property type="match status" value="1"/>
</dbReference>
<protein>
    <submittedName>
        <fullName evidence="2">Ribonucleoside-diphosphate reductase class Ib glutaredoxin subunit</fullName>
    </submittedName>
</protein>
<evidence type="ECO:0000313" key="3">
    <source>
        <dbReference type="Proteomes" id="UP000237797"/>
    </source>
</evidence>
<dbReference type="CDD" id="cd02976">
    <property type="entry name" value="NrdH"/>
    <property type="match status" value="1"/>
</dbReference>
<dbReference type="Gene3D" id="3.40.30.10">
    <property type="entry name" value="Glutaredoxin"/>
    <property type="match status" value="1"/>
</dbReference>
<dbReference type="Proteomes" id="UP000237797">
    <property type="component" value="Unassembled WGS sequence"/>
</dbReference>
<dbReference type="SUPFAM" id="SSF52833">
    <property type="entry name" value="Thioredoxin-like"/>
    <property type="match status" value="1"/>
</dbReference>
<organism evidence="2 3">
    <name type="scientific">Planifilum fimeticola</name>
    <dbReference type="NCBI Taxonomy" id="201975"/>
    <lineage>
        <taxon>Bacteria</taxon>
        <taxon>Bacillati</taxon>
        <taxon>Bacillota</taxon>
        <taxon>Bacilli</taxon>
        <taxon>Bacillales</taxon>
        <taxon>Thermoactinomycetaceae</taxon>
        <taxon>Planifilum</taxon>
    </lineage>
</organism>
<dbReference type="AlphaFoldDB" id="A0A2T0LDV7"/>
<gene>
    <name evidence="2" type="ORF">CLV97_11564</name>
</gene>
<accession>A0A2T0LDV7</accession>
<name>A0A2T0LDV7_9BACL</name>
<feature type="domain" description="Glutaredoxin" evidence="1">
    <location>
        <begin position="3"/>
        <end position="59"/>
    </location>
</feature>
<dbReference type="OrthoDB" id="9795531at2"/>
<dbReference type="PROSITE" id="PS51354">
    <property type="entry name" value="GLUTAREDOXIN_2"/>
    <property type="match status" value="1"/>
</dbReference>
<evidence type="ECO:0000259" key="1">
    <source>
        <dbReference type="Pfam" id="PF00462"/>
    </source>
</evidence>
<dbReference type="InterPro" id="IPR036249">
    <property type="entry name" value="Thioredoxin-like_sf"/>
</dbReference>